<dbReference type="Proteomes" id="UP000184480">
    <property type="component" value="Unassembled WGS sequence"/>
</dbReference>
<dbReference type="InterPro" id="IPR052027">
    <property type="entry name" value="PspC"/>
</dbReference>
<dbReference type="GO" id="GO:0005886">
    <property type="term" value="C:plasma membrane"/>
    <property type="evidence" value="ECO:0007669"/>
    <property type="project" value="UniProtKB-SubCell"/>
</dbReference>
<dbReference type="OrthoDB" id="5772680at2"/>
<dbReference type="RefSeq" id="WP_062182317.1">
    <property type="nucleotide sequence ID" value="NZ_BBXL01000016.1"/>
</dbReference>
<evidence type="ECO:0000313" key="9">
    <source>
        <dbReference type="EMBL" id="SHF79503.1"/>
    </source>
</evidence>
<comment type="subcellular location">
    <subcellularLocation>
        <location evidence="1">Cell membrane</location>
        <topology evidence="1">Single-pass membrane protein</topology>
    </subcellularLocation>
</comment>
<keyword evidence="10" id="KW-1185">Reference proteome</keyword>
<dbReference type="InterPro" id="IPR007168">
    <property type="entry name" value="Phageshock_PspC_N"/>
</dbReference>
<keyword evidence="3 7" id="KW-0812">Transmembrane</keyword>
<reference evidence="10" key="1">
    <citation type="submission" date="2016-11" db="EMBL/GenBank/DDBJ databases">
        <authorList>
            <person name="Varghese N."/>
            <person name="Submissions S."/>
        </authorList>
    </citation>
    <scope>NUCLEOTIDE SEQUENCE [LARGE SCALE GENOMIC DNA]</scope>
    <source>
        <strain evidence="10">DSM 27370</strain>
    </source>
</reference>
<evidence type="ECO:0000256" key="4">
    <source>
        <dbReference type="ARBA" id="ARBA00022989"/>
    </source>
</evidence>
<dbReference type="PANTHER" id="PTHR33885:SF3">
    <property type="entry name" value="PHAGE SHOCK PROTEIN C"/>
    <property type="match status" value="1"/>
</dbReference>
<evidence type="ECO:0000313" key="10">
    <source>
        <dbReference type="Proteomes" id="UP000184480"/>
    </source>
</evidence>
<evidence type="ECO:0000256" key="7">
    <source>
        <dbReference type="SAM" id="Phobius"/>
    </source>
</evidence>
<feature type="domain" description="Phage shock protein PspC N-terminal" evidence="8">
    <location>
        <begin position="109"/>
        <end position="166"/>
    </location>
</feature>
<evidence type="ECO:0000256" key="5">
    <source>
        <dbReference type="ARBA" id="ARBA00023136"/>
    </source>
</evidence>
<evidence type="ECO:0000256" key="1">
    <source>
        <dbReference type="ARBA" id="ARBA00004162"/>
    </source>
</evidence>
<dbReference type="AlphaFoldDB" id="A0A1M5EJM9"/>
<feature type="compositionally biased region" description="Low complexity" evidence="6">
    <location>
        <begin position="90"/>
        <end position="102"/>
    </location>
</feature>
<evidence type="ECO:0000256" key="6">
    <source>
        <dbReference type="SAM" id="MobiDB-lite"/>
    </source>
</evidence>
<accession>A0A1M5EJM9</accession>
<organism evidence="9 10">
    <name type="scientific">Dysgonomonas macrotermitis</name>
    <dbReference type="NCBI Taxonomy" id="1346286"/>
    <lineage>
        <taxon>Bacteria</taxon>
        <taxon>Pseudomonadati</taxon>
        <taxon>Bacteroidota</taxon>
        <taxon>Bacteroidia</taxon>
        <taxon>Bacteroidales</taxon>
        <taxon>Dysgonomonadaceae</taxon>
        <taxon>Dysgonomonas</taxon>
    </lineage>
</organism>
<keyword evidence="4 7" id="KW-1133">Transmembrane helix</keyword>
<dbReference type="Pfam" id="PF04024">
    <property type="entry name" value="PspC"/>
    <property type="match status" value="1"/>
</dbReference>
<evidence type="ECO:0000259" key="8">
    <source>
        <dbReference type="Pfam" id="PF04024"/>
    </source>
</evidence>
<feature type="region of interest" description="Disordered" evidence="6">
    <location>
        <begin position="86"/>
        <end position="108"/>
    </location>
</feature>
<protein>
    <submittedName>
        <fullName evidence="9">Phage shock protein C (PspC) family protein</fullName>
    </submittedName>
</protein>
<sequence length="192" mass="21796">MKKVVEVNIGGINFTIEDDAYIKLKSYLARFEATLPTEDAKEIMEDIEIRVSELFQKEIKYPSQVVDEKMVDTVIECLGEIDQAGANNQTGNKETNTNNSNNKKMRSEKKLYRNPEDKKIAGVCSGLSEYFNIDVTLMRIIFIVALFLYGSTLLIYIVLWIAMPEALTVSQKMEMRGESVTAENIKNYSGNK</sequence>
<feature type="transmembrane region" description="Helical" evidence="7">
    <location>
        <begin position="140"/>
        <end position="163"/>
    </location>
</feature>
<keyword evidence="2" id="KW-1003">Cell membrane</keyword>
<evidence type="ECO:0000256" key="3">
    <source>
        <dbReference type="ARBA" id="ARBA00022692"/>
    </source>
</evidence>
<dbReference type="STRING" id="1346286.SAMN05444362_11058"/>
<evidence type="ECO:0000256" key="2">
    <source>
        <dbReference type="ARBA" id="ARBA00022475"/>
    </source>
</evidence>
<dbReference type="EMBL" id="FQUC01000010">
    <property type="protein sequence ID" value="SHF79503.1"/>
    <property type="molecule type" value="Genomic_DNA"/>
</dbReference>
<gene>
    <name evidence="9" type="ORF">SAMN05444362_11058</name>
</gene>
<proteinExistence type="predicted"/>
<name>A0A1M5EJM9_9BACT</name>
<keyword evidence="5 7" id="KW-0472">Membrane</keyword>
<dbReference type="PANTHER" id="PTHR33885">
    <property type="entry name" value="PHAGE SHOCK PROTEIN C"/>
    <property type="match status" value="1"/>
</dbReference>